<dbReference type="Proteomes" id="UP000076761">
    <property type="component" value="Unassembled WGS sequence"/>
</dbReference>
<feature type="domain" description="GST C-terminal" evidence="8">
    <location>
        <begin position="95"/>
        <end position="224"/>
    </location>
</feature>
<evidence type="ECO:0000256" key="1">
    <source>
        <dbReference type="ARBA" id="ARBA00007409"/>
    </source>
</evidence>
<protein>
    <recommendedName>
        <fullName evidence="2">glutathione transferase</fullName>
        <ecNumber evidence="2">2.5.1.18</ecNumber>
    </recommendedName>
</protein>
<feature type="domain" description="GST N-terminal" evidence="7">
    <location>
        <begin position="5"/>
        <end position="89"/>
    </location>
</feature>
<dbReference type="SFLD" id="SFLDS00019">
    <property type="entry name" value="Glutathione_Transferase_(cytos"/>
    <property type="match status" value="1"/>
</dbReference>
<dbReference type="PANTHER" id="PTHR44051">
    <property type="entry name" value="GLUTATHIONE S-TRANSFERASE-RELATED"/>
    <property type="match status" value="1"/>
</dbReference>
<dbReference type="PROSITE" id="PS50404">
    <property type="entry name" value="GST_NTER"/>
    <property type="match status" value="1"/>
</dbReference>
<evidence type="ECO:0000256" key="3">
    <source>
        <dbReference type="ARBA" id="ARBA00022679"/>
    </source>
</evidence>
<dbReference type="EMBL" id="KV425586">
    <property type="protein sequence ID" value="KZT23308.1"/>
    <property type="molecule type" value="Genomic_DNA"/>
</dbReference>
<reference evidence="9 10" key="1">
    <citation type="journal article" date="2016" name="Mol. Biol. Evol.">
        <title>Comparative Genomics of Early-Diverging Mushroom-Forming Fungi Provides Insights into the Origins of Lignocellulose Decay Capabilities.</title>
        <authorList>
            <person name="Nagy L.G."/>
            <person name="Riley R."/>
            <person name="Tritt A."/>
            <person name="Adam C."/>
            <person name="Daum C."/>
            <person name="Floudas D."/>
            <person name="Sun H."/>
            <person name="Yadav J.S."/>
            <person name="Pangilinan J."/>
            <person name="Larsson K.H."/>
            <person name="Matsuura K."/>
            <person name="Barry K."/>
            <person name="Labutti K."/>
            <person name="Kuo R."/>
            <person name="Ohm R.A."/>
            <person name="Bhattacharya S.S."/>
            <person name="Shirouzu T."/>
            <person name="Yoshinaga Y."/>
            <person name="Martin F.M."/>
            <person name="Grigoriev I.V."/>
            <person name="Hibbett D.S."/>
        </authorList>
    </citation>
    <scope>NUCLEOTIDE SEQUENCE [LARGE SCALE GENOMIC DNA]</scope>
    <source>
        <strain evidence="9 10">HHB14362 ss-1</strain>
    </source>
</reference>
<dbReference type="InterPro" id="IPR004046">
    <property type="entry name" value="GST_C"/>
</dbReference>
<dbReference type="InterPro" id="IPR040079">
    <property type="entry name" value="Glutathione_S-Trfase"/>
</dbReference>
<evidence type="ECO:0000256" key="6">
    <source>
        <dbReference type="RuleBase" id="RU003494"/>
    </source>
</evidence>
<dbReference type="SFLD" id="SFLDG00358">
    <property type="entry name" value="Main_(cytGST)"/>
    <property type="match status" value="1"/>
</dbReference>
<dbReference type="EC" id="2.5.1.18" evidence="2"/>
<dbReference type="PROSITE" id="PS50405">
    <property type="entry name" value="GST_CTER"/>
    <property type="match status" value="1"/>
</dbReference>
<name>A0A165R4U3_9AGAM</name>
<dbReference type="Pfam" id="PF00043">
    <property type="entry name" value="GST_C"/>
    <property type="match status" value="1"/>
</dbReference>
<dbReference type="GO" id="GO:0005634">
    <property type="term" value="C:nucleus"/>
    <property type="evidence" value="ECO:0007669"/>
    <property type="project" value="UniProtKB-ARBA"/>
</dbReference>
<evidence type="ECO:0000259" key="8">
    <source>
        <dbReference type="PROSITE" id="PS50405"/>
    </source>
</evidence>
<gene>
    <name evidence="9" type="ORF">NEOLEDRAFT_1136641</name>
</gene>
<dbReference type="InterPro" id="IPR036282">
    <property type="entry name" value="Glutathione-S-Trfase_C_sf"/>
</dbReference>
<evidence type="ECO:0000313" key="9">
    <source>
        <dbReference type="EMBL" id="KZT23308.1"/>
    </source>
</evidence>
<dbReference type="InParanoid" id="A0A165R4U3"/>
<keyword evidence="10" id="KW-1185">Reference proteome</keyword>
<dbReference type="SFLD" id="SFLDG01151">
    <property type="entry name" value="Main.2:_Nu-like"/>
    <property type="match status" value="1"/>
</dbReference>
<evidence type="ECO:0000256" key="2">
    <source>
        <dbReference type="ARBA" id="ARBA00012452"/>
    </source>
</evidence>
<comment type="similarity">
    <text evidence="1 6">Belongs to the GST superfamily.</text>
</comment>
<evidence type="ECO:0000256" key="5">
    <source>
        <dbReference type="ARBA" id="ARBA00060024"/>
    </source>
</evidence>
<dbReference type="AlphaFoldDB" id="A0A165R4U3"/>
<dbReference type="FunCoup" id="A0A165R4U3">
    <property type="interactions" value="128"/>
</dbReference>
<accession>A0A165R4U3</accession>
<dbReference type="Gene3D" id="1.20.1050.130">
    <property type="match status" value="1"/>
</dbReference>
<dbReference type="InterPro" id="IPR036249">
    <property type="entry name" value="Thioredoxin-like_sf"/>
</dbReference>
<dbReference type="OrthoDB" id="422574at2759"/>
<comment type="function">
    <text evidence="5">Involved in the oxidative stress response and detoxification.</text>
</comment>
<dbReference type="GO" id="GO:0004364">
    <property type="term" value="F:glutathione transferase activity"/>
    <property type="evidence" value="ECO:0007669"/>
    <property type="project" value="UniProtKB-EC"/>
</dbReference>
<dbReference type="CDD" id="cd03048">
    <property type="entry name" value="GST_N_Ure2p_like"/>
    <property type="match status" value="1"/>
</dbReference>
<sequence>MSHGKQFTLYSHKTGPNGWKVAFLFEELGLTYETVWLEFDKNQQKQSPHIDLNPNGRIPTIIDHYNNDFVLWESNAILLYLVDKYDKDGKFRLSDLNDQYRQLQWLFFQASGQGPYYGQATHFIMRHPVNVPTAVKRYQDETKRVISVLESVLSKEEWMVGGKFGLAEIALFPWQDAAVRLIFPSGTYDTAKEAPHVHAWIERLRERPSIKKCWAEHDENVKAAGIIERIPLYHKRIEEA</sequence>
<dbReference type="SUPFAM" id="SSF52833">
    <property type="entry name" value="Thioredoxin-like"/>
    <property type="match status" value="1"/>
</dbReference>
<dbReference type="STRING" id="1314782.A0A165R4U3"/>
<dbReference type="PANTHER" id="PTHR44051:SF3">
    <property type="entry name" value="TRANSCRIPTIONAL REGULATOR URE2"/>
    <property type="match status" value="1"/>
</dbReference>
<keyword evidence="3 9" id="KW-0808">Transferase</keyword>
<dbReference type="SUPFAM" id="SSF47616">
    <property type="entry name" value="GST C-terminal domain-like"/>
    <property type="match status" value="1"/>
</dbReference>
<dbReference type="InterPro" id="IPR010987">
    <property type="entry name" value="Glutathione-S-Trfase_C-like"/>
</dbReference>
<evidence type="ECO:0000259" key="7">
    <source>
        <dbReference type="PROSITE" id="PS50404"/>
    </source>
</evidence>
<evidence type="ECO:0000313" key="10">
    <source>
        <dbReference type="Proteomes" id="UP000076761"/>
    </source>
</evidence>
<dbReference type="FunFam" id="1.20.1050.130:FF:000016">
    <property type="entry name" value="Glutathione S-transferase 1"/>
    <property type="match status" value="1"/>
</dbReference>
<dbReference type="Pfam" id="PF02798">
    <property type="entry name" value="GST_N"/>
    <property type="match status" value="1"/>
</dbReference>
<organism evidence="9 10">
    <name type="scientific">Neolentinus lepideus HHB14362 ss-1</name>
    <dbReference type="NCBI Taxonomy" id="1314782"/>
    <lineage>
        <taxon>Eukaryota</taxon>
        <taxon>Fungi</taxon>
        <taxon>Dikarya</taxon>
        <taxon>Basidiomycota</taxon>
        <taxon>Agaricomycotina</taxon>
        <taxon>Agaricomycetes</taxon>
        <taxon>Gloeophyllales</taxon>
        <taxon>Gloeophyllaceae</taxon>
        <taxon>Neolentinus</taxon>
    </lineage>
</organism>
<dbReference type="GO" id="GO:0005737">
    <property type="term" value="C:cytoplasm"/>
    <property type="evidence" value="ECO:0007669"/>
    <property type="project" value="UniProtKB-ARBA"/>
</dbReference>
<evidence type="ECO:0000256" key="4">
    <source>
        <dbReference type="ARBA" id="ARBA00047960"/>
    </source>
</evidence>
<comment type="catalytic activity">
    <reaction evidence="4">
        <text>RX + glutathione = an S-substituted glutathione + a halide anion + H(+)</text>
        <dbReference type="Rhea" id="RHEA:16437"/>
        <dbReference type="ChEBI" id="CHEBI:15378"/>
        <dbReference type="ChEBI" id="CHEBI:16042"/>
        <dbReference type="ChEBI" id="CHEBI:17792"/>
        <dbReference type="ChEBI" id="CHEBI:57925"/>
        <dbReference type="ChEBI" id="CHEBI:90779"/>
        <dbReference type="EC" id="2.5.1.18"/>
    </reaction>
</comment>
<proteinExistence type="inferred from homology"/>
<dbReference type="InterPro" id="IPR004045">
    <property type="entry name" value="Glutathione_S-Trfase_N"/>
</dbReference>